<protein>
    <submittedName>
        <fullName evidence="1">Uncharacterized protein</fullName>
    </submittedName>
</protein>
<evidence type="ECO:0000313" key="2">
    <source>
        <dbReference type="Proteomes" id="UP001215598"/>
    </source>
</evidence>
<organism evidence="1 2">
    <name type="scientific">Mycena metata</name>
    <dbReference type="NCBI Taxonomy" id="1033252"/>
    <lineage>
        <taxon>Eukaryota</taxon>
        <taxon>Fungi</taxon>
        <taxon>Dikarya</taxon>
        <taxon>Basidiomycota</taxon>
        <taxon>Agaricomycotina</taxon>
        <taxon>Agaricomycetes</taxon>
        <taxon>Agaricomycetidae</taxon>
        <taxon>Agaricales</taxon>
        <taxon>Marasmiineae</taxon>
        <taxon>Mycenaceae</taxon>
        <taxon>Mycena</taxon>
    </lineage>
</organism>
<gene>
    <name evidence="1" type="ORF">B0H16DRAFT_1834500</name>
</gene>
<dbReference type="EMBL" id="JARKIB010000055">
    <property type="protein sequence ID" value="KAJ7753452.1"/>
    <property type="molecule type" value="Genomic_DNA"/>
</dbReference>
<evidence type="ECO:0000313" key="1">
    <source>
        <dbReference type="EMBL" id="KAJ7753452.1"/>
    </source>
</evidence>
<proteinExistence type="predicted"/>
<name>A0AAD7IYV2_9AGAR</name>
<reference evidence="1" key="1">
    <citation type="submission" date="2023-03" db="EMBL/GenBank/DDBJ databases">
        <title>Massive genome expansion in bonnet fungi (Mycena s.s.) driven by repeated elements and novel gene families across ecological guilds.</title>
        <authorList>
            <consortium name="Lawrence Berkeley National Laboratory"/>
            <person name="Harder C.B."/>
            <person name="Miyauchi S."/>
            <person name="Viragh M."/>
            <person name="Kuo A."/>
            <person name="Thoen E."/>
            <person name="Andreopoulos B."/>
            <person name="Lu D."/>
            <person name="Skrede I."/>
            <person name="Drula E."/>
            <person name="Henrissat B."/>
            <person name="Morin E."/>
            <person name="Kohler A."/>
            <person name="Barry K."/>
            <person name="LaButti K."/>
            <person name="Morin E."/>
            <person name="Salamov A."/>
            <person name="Lipzen A."/>
            <person name="Mereny Z."/>
            <person name="Hegedus B."/>
            <person name="Baldrian P."/>
            <person name="Stursova M."/>
            <person name="Weitz H."/>
            <person name="Taylor A."/>
            <person name="Grigoriev I.V."/>
            <person name="Nagy L.G."/>
            <person name="Martin F."/>
            <person name="Kauserud H."/>
        </authorList>
    </citation>
    <scope>NUCLEOTIDE SEQUENCE</scope>
    <source>
        <strain evidence="1">CBHHK182m</strain>
    </source>
</reference>
<keyword evidence="2" id="KW-1185">Reference proteome</keyword>
<comment type="caution">
    <text evidence="1">The sequence shown here is derived from an EMBL/GenBank/DDBJ whole genome shotgun (WGS) entry which is preliminary data.</text>
</comment>
<accession>A0AAD7IYV2</accession>
<sequence length="197" mass="21326">MRGTGLTALAGAFNIVNAAGATKDRWASWPALVPSSSSESALPTLWLTASSWPVSRRRYTPDPANDAAEFSLDPPLCSVPEVGSMNSRRTERVEDTQIAEFSHSSATPRRPEIKCLVRVACSENRVAEAQAYRRPPESIIQLSELEVALQVEQGQTGRYIHDFGCLLADSVPAAHAGTDTRNFEALVCVLRSGDKKG</sequence>
<dbReference type="AlphaFoldDB" id="A0AAD7IYV2"/>
<dbReference type="Proteomes" id="UP001215598">
    <property type="component" value="Unassembled WGS sequence"/>
</dbReference>